<gene>
    <name evidence="3" type="ORF">TELCIR_08631</name>
</gene>
<feature type="compositionally biased region" description="Acidic residues" evidence="1">
    <location>
        <begin position="111"/>
        <end position="123"/>
    </location>
</feature>
<evidence type="ECO:0000313" key="3">
    <source>
        <dbReference type="EMBL" id="PIO69543.1"/>
    </source>
</evidence>
<reference evidence="3 4" key="1">
    <citation type="submission" date="2015-09" db="EMBL/GenBank/DDBJ databases">
        <title>Draft genome of the parasitic nematode Teladorsagia circumcincta isolate WARC Sus (inbred).</title>
        <authorList>
            <person name="Mitreva M."/>
        </authorList>
    </citation>
    <scope>NUCLEOTIDE SEQUENCE [LARGE SCALE GENOMIC DNA]</scope>
    <source>
        <strain evidence="3 4">S</strain>
    </source>
</reference>
<dbReference type="AlphaFoldDB" id="A0A2G9UHC4"/>
<feature type="compositionally biased region" description="Polar residues" evidence="1">
    <location>
        <begin position="9"/>
        <end position="18"/>
    </location>
</feature>
<keyword evidence="4" id="KW-1185">Reference proteome</keyword>
<feature type="domain" description="C2H2-type" evidence="2">
    <location>
        <begin position="177"/>
        <end position="198"/>
    </location>
</feature>
<feature type="compositionally biased region" description="Polar residues" evidence="1">
    <location>
        <begin position="95"/>
        <end position="110"/>
    </location>
</feature>
<feature type="region of interest" description="Disordered" evidence="1">
    <location>
        <begin position="429"/>
        <end position="452"/>
    </location>
</feature>
<sequence>MNDKKVEGDSSSVQNISPMNDAPKNIGTGAKRPGRPRRCVRGQVSTDSEATTAYEVQKGPSGAKAARPRASVKVENEFDGAGEMSAEVSRDTRSQLDSMHSYQVASSDAYSETDADCDLDVEDEDYDLTQYKRDEEYSEMKYDSDYRPAPHMTRKRGRPRNPPGTEPAENSKVRVACCDCSASFGSHKAFVDHMITAHRVGGLVHRDFNDINEATDPTLFEEIVIDIFEAFREMELNSLAQLVDNQLTDPDFAKRWTPLNRNPLTDHSNPVLEISCSDPSQLLADGTVMSSPQHTVEVESHPSRSSKQMEGLLELGNKRMKLEGEEELGAYVVVGEEEVLDEVVEGAEAEQLVEEAVLSGALGGIDEGVSLLDPNSDGGARDVEMTESRRKARLKRMMQILHEKVDMMADDETMELMETGLTQVVEQLKDPNLVLPPRRSARLPKSLPQDSS</sequence>
<dbReference type="Proteomes" id="UP000230423">
    <property type="component" value="Unassembled WGS sequence"/>
</dbReference>
<protein>
    <recommendedName>
        <fullName evidence="2">C2H2-type domain-containing protein</fullName>
    </recommendedName>
</protein>
<organism evidence="3 4">
    <name type="scientific">Teladorsagia circumcincta</name>
    <name type="common">Brown stomach worm</name>
    <name type="synonym">Ostertagia circumcincta</name>
    <dbReference type="NCBI Taxonomy" id="45464"/>
    <lineage>
        <taxon>Eukaryota</taxon>
        <taxon>Metazoa</taxon>
        <taxon>Ecdysozoa</taxon>
        <taxon>Nematoda</taxon>
        <taxon>Chromadorea</taxon>
        <taxon>Rhabditida</taxon>
        <taxon>Rhabditina</taxon>
        <taxon>Rhabditomorpha</taxon>
        <taxon>Strongyloidea</taxon>
        <taxon>Trichostrongylidae</taxon>
        <taxon>Teladorsagia</taxon>
    </lineage>
</organism>
<dbReference type="PROSITE" id="PS00028">
    <property type="entry name" value="ZINC_FINGER_C2H2_1"/>
    <property type="match status" value="1"/>
</dbReference>
<accession>A0A2G9UHC4</accession>
<evidence type="ECO:0000259" key="2">
    <source>
        <dbReference type="PROSITE" id="PS00028"/>
    </source>
</evidence>
<feature type="region of interest" description="Disordered" evidence="1">
    <location>
        <begin position="137"/>
        <end position="170"/>
    </location>
</feature>
<evidence type="ECO:0000313" key="4">
    <source>
        <dbReference type="Proteomes" id="UP000230423"/>
    </source>
</evidence>
<dbReference type="OrthoDB" id="5807141at2759"/>
<dbReference type="InterPro" id="IPR013087">
    <property type="entry name" value="Znf_C2H2_type"/>
</dbReference>
<dbReference type="EMBL" id="KZ346614">
    <property type="protein sequence ID" value="PIO69543.1"/>
    <property type="molecule type" value="Genomic_DNA"/>
</dbReference>
<proteinExistence type="predicted"/>
<feature type="compositionally biased region" description="Basic and acidic residues" evidence="1">
    <location>
        <begin position="137"/>
        <end position="148"/>
    </location>
</feature>
<evidence type="ECO:0000256" key="1">
    <source>
        <dbReference type="SAM" id="MobiDB-lite"/>
    </source>
</evidence>
<name>A0A2G9UHC4_TELCI</name>
<feature type="region of interest" description="Disordered" evidence="1">
    <location>
        <begin position="1"/>
        <end position="123"/>
    </location>
</feature>